<evidence type="ECO:0000256" key="2">
    <source>
        <dbReference type="ARBA" id="ARBA00022452"/>
    </source>
</evidence>
<evidence type="ECO:0000256" key="5">
    <source>
        <dbReference type="ARBA" id="ARBA00023136"/>
    </source>
</evidence>
<evidence type="ECO:0000313" key="10">
    <source>
        <dbReference type="Proteomes" id="UP001295462"/>
    </source>
</evidence>
<accession>A0AAU9QLV6</accession>
<evidence type="ECO:0000256" key="7">
    <source>
        <dbReference type="SAM" id="SignalP"/>
    </source>
</evidence>
<reference evidence="9" key="1">
    <citation type="submission" date="2022-01" db="EMBL/GenBank/DDBJ databases">
        <authorList>
            <person name="Lagorce A."/>
        </authorList>
    </citation>
    <scope>NUCLEOTIDE SEQUENCE</scope>
    <source>
        <strain evidence="9">Th15_F1_A12</strain>
    </source>
</reference>
<dbReference type="EMBL" id="CAKMUD010000071">
    <property type="protein sequence ID" value="CAH1583508.1"/>
    <property type="molecule type" value="Genomic_DNA"/>
</dbReference>
<dbReference type="GO" id="GO:0009279">
    <property type="term" value="C:cell outer membrane"/>
    <property type="evidence" value="ECO:0007669"/>
    <property type="project" value="TreeGrafter"/>
</dbReference>
<comment type="subcellular location">
    <subcellularLocation>
        <location evidence="1">Membrane</location>
    </subcellularLocation>
</comment>
<keyword evidence="2" id="KW-1134">Transmembrane beta strand</keyword>
<keyword evidence="6" id="KW-0998">Cell outer membrane</keyword>
<dbReference type="AlphaFoldDB" id="A0AAU9QLV6"/>
<sequence length="564" mass="63110">MSNIYPRLLATLCLLLLTHWVSAAEVTIVGLAKREEQNFRSYLVAYQSSGVLNIKQSQLNGIVDKALNPYGYYHAAAKLGASNPGKVIIEVEPGQQTILANVDITLSGQARADQDFINVVQDFAPHAGEALDHGRYDEIKSSLQALAQAKGYFDNQFTEVRLEVIPSQNAANIMLHFDSGRRYQFGDIHLHGNQIETSRLLNLRTFDKGDDFAINQLAEYQARLSSSGWFKSAHVTLGESDANHLIPVDVELVPMSKQVVSVGGGYSSNTGLRGSLNWSQPWYNERGHSFESKLAVSAPEQSLKLGYKIPTRDVLDGYYAVRFEAKHVDYLDTKSLNGNLGFEKHWRLDNDWQSTFYVRYLYEDYQQSLQHNKTQLMMPGVSFSYQPSSQSQHSVKHTHQYALEYAEPYLLSDVRALRLTGESQMSWKIDEKNKISARLGLGANFGVDVTNLPSSLRFFSGGESSIRGYQYGSISPKDESGGLIGGQYLATLGVDYQTKIYKSFWGGFFYDVGDAYDSAPIWKQGAGISLEWDSRVLPVKLSIARPFYSSIDEWRAHLSLAASF</sequence>
<feature type="signal peptide" evidence="7">
    <location>
        <begin position="1"/>
        <end position="23"/>
    </location>
</feature>
<dbReference type="Gene3D" id="2.40.160.50">
    <property type="entry name" value="membrane protein fhac: a member of the omp85/tpsb transporter family"/>
    <property type="match status" value="1"/>
</dbReference>
<dbReference type="Proteomes" id="UP001295462">
    <property type="component" value="Unassembled WGS sequence"/>
</dbReference>
<dbReference type="PANTHER" id="PTHR12815:SF47">
    <property type="entry name" value="TRANSLOCATION AND ASSEMBLY MODULE SUBUNIT TAMA"/>
    <property type="match status" value="1"/>
</dbReference>
<dbReference type="InterPro" id="IPR039910">
    <property type="entry name" value="D15-like"/>
</dbReference>
<dbReference type="PANTHER" id="PTHR12815">
    <property type="entry name" value="SORTING AND ASSEMBLY MACHINERY SAMM50 PROTEIN FAMILY MEMBER"/>
    <property type="match status" value="1"/>
</dbReference>
<keyword evidence="3" id="KW-0812">Transmembrane</keyword>
<evidence type="ECO:0000313" key="9">
    <source>
        <dbReference type="EMBL" id="CAH1583508.1"/>
    </source>
</evidence>
<dbReference type="Gene3D" id="3.10.20.310">
    <property type="entry name" value="membrane protein fhac"/>
    <property type="match status" value="3"/>
</dbReference>
<gene>
    <name evidence="9" type="ORF">THF1A12_190097</name>
</gene>
<feature type="domain" description="Bacterial surface antigen (D15)" evidence="8">
    <location>
        <begin position="260"/>
        <end position="547"/>
    </location>
</feature>
<dbReference type="RefSeq" id="WP_409589641.1">
    <property type="nucleotide sequence ID" value="NZ_CAKMTZ010000093.1"/>
</dbReference>
<protein>
    <submittedName>
        <fullName evidence="9">Autotransporter assembly factor TamA</fullName>
    </submittedName>
</protein>
<evidence type="ECO:0000259" key="8">
    <source>
        <dbReference type="Pfam" id="PF01103"/>
    </source>
</evidence>
<feature type="chain" id="PRO_5043437580" evidence="7">
    <location>
        <begin position="24"/>
        <end position="564"/>
    </location>
</feature>
<name>A0AAU9QLV6_9VIBR</name>
<evidence type="ECO:0000256" key="1">
    <source>
        <dbReference type="ARBA" id="ARBA00004370"/>
    </source>
</evidence>
<comment type="caution">
    <text evidence="9">The sequence shown here is derived from an EMBL/GenBank/DDBJ whole genome shotgun (WGS) entry which is preliminary data.</text>
</comment>
<evidence type="ECO:0000256" key="6">
    <source>
        <dbReference type="ARBA" id="ARBA00023237"/>
    </source>
</evidence>
<dbReference type="GO" id="GO:0009306">
    <property type="term" value="P:protein secretion"/>
    <property type="evidence" value="ECO:0007669"/>
    <property type="project" value="TreeGrafter"/>
</dbReference>
<keyword evidence="4 7" id="KW-0732">Signal</keyword>
<evidence type="ECO:0000256" key="3">
    <source>
        <dbReference type="ARBA" id="ARBA00022692"/>
    </source>
</evidence>
<organism evidence="9 10">
    <name type="scientific">Vibrio jasicida</name>
    <dbReference type="NCBI Taxonomy" id="766224"/>
    <lineage>
        <taxon>Bacteria</taxon>
        <taxon>Pseudomonadati</taxon>
        <taxon>Pseudomonadota</taxon>
        <taxon>Gammaproteobacteria</taxon>
        <taxon>Vibrionales</taxon>
        <taxon>Vibrionaceae</taxon>
        <taxon>Vibrio</taxon>
    </lineage>
</organism>
<keyword evidence="5" id="KW-0472">Membrane</keyword>
<dbReference type="Pfam" id="PF01103">
    <property type="entry name" value="Omp85"/>
    <property type="match status" value="1"/>
</dbReference>
<proteinExistence type="predicted"/>
<evidence type="ECO:0000256" key="4">
    <source>
        <dbReference type="ARBA" id="ARBA00022729"/>
    </source>
</evidence>
<dbReference type="InterPro" id="IPR000184">
    <property type="entry name" value="Bac_surfAg_D15"/>
</dbReference>
<dbReference type="GO" id="GO:0097347">
    <property type="term" value="C:TAM protein secretion complex"/>
    <property type="evidence" value="ECO:0007669"/>
    <property type="project" value="TreeGrafter"/>
</dbReference>